<name>I9SY70_9BACE</name>
<evidence type="ECO:0000259" key="1">
    <source>
        <dbReference type="Pfam" id="PF00535"/>
    </source>
</evidence>
<feature type="domain" description="Glycosyltransferase 2-like" evidence="1">
    <location>
        <begin position="8"/>
        <end position="167"/>
    </location>
</feature>
<proteinExistence type="predicted"/>
<dbReference type="Proteomes" id="UP000005150">
    <property type="component" value="Unassembled WGS sequence"/>
</dbReference>
<dbReference type="PANTHER" id="PTHR22916">
    <property type="entry name" value="GLYCOSYLTRANSFERASE"/>
    <property type="match status" value="1"/>
</dbReference>
<dbReference type="Pfam" id="PF00535">
    <property type="entry name" value="Glycos_transf_2"/>
    <property type="match status" value="1"/>
</dbReference>
<dbReference type="EMBL" id="AGXV01000035">
    <property type="protein sequence ID" value="EIY61188.1"/>
    <property type="molecule type" value="Genomic_DNA"/>
</dbReference>
<sequence>MKKPKVTVLTSLYNCRQYIEGYFQCIASIEYSDELEILLLHNAPTEEELHIIQSYLPSYPFLRHYIIQEREGLYSTWNRGIKLSQGEYITIWNVDDIRFPLSIHQQAETLDQNPQADITYGDFYYMYQYGDISKNFIQNKDFIVSPKKFFRTHQIGCFPMWRKRIHQKIGYFDEQLKLVADFDFQIRAAINNCIFVKNRELLGCYLALIPSKLSSNQRLQKKEQNVLFLRYGIYDYLNWIYWMAALKYEITKIFSYQKDQPLSIYFKHRNIFLIKRMPLFILSIFKQPRNILSHLKHFVFKRK</sequence>
<gene>
    <name evidence="2" type="ORF">HMPREF1071_03059</name>
</gene>
<keyword evidence="3" id="KW-1185">Reference proteome</keyword>
<dbReference type="InterPro" id="IPR001173">
    <property type="entry name" value="Glyco_trans_2-like"/>
</dbReference>
<evidence type="ECO:0000313" key="3">
    <source>
        <dbReference type="Proteomes" id="UP000005150"/>
    </source>
</evidence>
<dbReference type="InterPro" id="IPR029044">
    <property type="entry name" value="Nucleotide-diphossugar_trans"/>
</dbReference>
<accession>I9SY70</accession>
<dbReference type="SUPFAM" id="SSF53448">
    <property type="entry name" value="Nucleotide-diphospho-sugar transferases"/>
    <property type="match status" value="1"/>
</dbReference>
<protein>
    <recommendedName>
        <fullName evidence="1">Glycosyltransferase 2-like domain-containing protein</fullName>
    </recommendedName>
</protein>
<comment type="caution">
    <text evidence="2">The sequence shown here is derived from an EMBL/GenBank/DDBJ whole genome shotgun (WGS) entry which is preliminary data.</text>
</comment>
<dbReference type="Gene3D" id="3.90.550.10">
    <property type="entry name" value="Spore Coat Polysaccharide Biosynthesis Protein SpsA, Chain A"/>
    <property type="match status" value="1"/>
</dbReference>
<dbReference type="RefSeq" id="WP_007481025.1">
    <property type="nucleotide sequence ID" value="NZ_JH724308.1"/>
</dbReference>
<dbReference type="AlphaFoldDB" id="I9SY70"/>
<dbReference type="HOGENOM" id="CLU_917190_0_0_10"/>
<reference evidence="2 3" key="1">
    <citation type="submission" date="2012-02" db="EMBL/GenBank/DDBJ databases">
        <title>The Genome Sequence of Bacteroides salyersiae CL02T12C01.</title>
        <authorList>
            <consortium name="The Broad Institute Genome Sequencing Platform"/>
            <person name="Earl A."/>
            <person name="Ward D."/>
            <person name="Feldgarden M."/>
            <person name="Gevers D."/>
            <person name="Zitomersky N.L."/>
            <person name="Coyne M.J."/>
            <person name="Comstock L.E."/>
            <person name="Young S.K."/>
            <person name="Zeng Q."/>
            <person name="Gargeya S."/>
            <person name="Fitzgerald M."/>
            <person name="Haas B."/>
            <person name="Abouelleil A."/>
            <person name="Alvarado L."/>
            <person name="Arachchi H.M."/>
            <person name="Berlin A."/>
            <person name="Chapman S.B."/>
            <person name="Gearin G."/>
            <person name="Goldberg J."/>
            <person name="Griggs A."/>
            <person name="Gujja S."/>
            <person name="Hansen M."/>
            <person name="Heiman D."/>
            <person name="Howarth C."/>
            <person name="Larimer J."/>
            <person name="Lui A."/>
            <person name="MacDonald P.J.P."/>
            <person name="McCowen C."/>
            <person name="Montmayeur A."/>
            <person name="Murphy C."/>
            <person name="Neiman D."/>
            <person name="Pearson M."/>
            <person name="Priest M."/>
            <person name="Roberts A."/>
            <person name="Saif S."/>
            <person name="Shea T."/>
            <person name="Sisk P."/>
            <person name="Stolte C."/>
            <person name="Sykes S."/>
            <person name="Wortman J."/>
            <person name="Nusbaum C."/>
            <person name="Birren B."/>
        </authorList>
    </citation>
    <scope>NUCLEOTIDE SEQUENCE [LARGE SCALE GENOMIC DNA]</scope>
    <source>
        <strain evidence="2 3">CL02T12C01</strain>
    </source>
</reference>
<organism evidence="2 3">
    <name type="scientific">Bacteroides salyersiae CL02T12C01</name>
    <dbReference type="NCBI Taxonomy" id="997887"/>
    <lineage>
        <taxon>Bacteria</taxon>
        <taxon>Pseudomonadati</taxon>
        <taxon>Bacteroidota</taxon>
        <taxon>Bacteroidia</taxon>
        <taxon>Bacteroidales</taxon>
        <taxon>Bacteroidaceae</taxon>
        <taxon>Bacteroides</taxon>
    </lineage>
</organism>
<dbReference type="PANTHER" id="PTHR22916:SF3">
    <property type="entry name" value="UDP-GLCNAC:BETAGAL BETA-1,3-N-ACETYLGLUCOSAMINYLTRANSFERASE-LIKE PROTEIN 1"/>
    <property type="match status" value="1"/>
</dbReference>
<dbReference type="PATRIC" id="fig|997887.3.peg.3171"/>
<dbReference type="OrthoDB" id="635429at2"/>
<evidence type="ECO:0000313" key="2">
    <source>
        <dbReference type="EMBL" id="EIY61188.1"/>
    </source>
</evidence>
<dbReference type="GO" id="GO:0016758">
    <property type="term" value="F:hexosyltransferase activity"/>
    <property type="evidence" value="ECO:0007669"/>
    <property type="project" value="UniProtKB-ARBA"/>
</dbReference>